<dbReference type="AlphaFoldDB" id="D7BD73"/>
<feature type="chain" id="PRO_5003093315" description="TTHB210-like domain-containing protein" evidence="1">
    <location>
        <begin position="22"/>
        <end position="149"/>
    </location>
</feature>
<accession>D7BD73</accession>
<dbReference type="RefSeq" id="WP_013157572.1">
    <property type="nucleotide sequence ID" value="NC_014212.1"/>
</dbReference>
<dbReference type="Proteomes" id="UP000001916">
    <property type="component" value="Chromosome"/>
</dbReference>
<proteinExistence type="predicted"/>
<reference evidence="3 4" key="1">
    <citation type="journal article" date="2010" name="Stand. Genomic Sci.">
        <title>Complete genome sequence of Meiothermus silvanus type strain (VI-R2).</title>
        <authorList>
            <person name="Sikorski J."/>
            <person name="Tindall B.J."/>
            <person name="Lowry S."/>
            <person name="Lucas S."/>
            <person name="Nolan M."/>
            <person name="Copeland A."/>
            <person name="Glavina Del Rio T."/>
            <person name="Tice H."/>
            <person name="Cheng J.F."/>
            <person name="Han C."/>
            <person name="Pitluck S."/>
            <person name="Liolios K."/>
            <person name="Ivanova N."/>
            <person name="Mavromatis K."/>
            <person name="Mikhailova N."/>
            <person name="Pati A."/>
            <person name="Goodwin L."/>
            <person name="Chen A."/>
            <person name="Palaniappan K."/>
            <person name="Land M."/>
            <person name="Hauser L."/>
            <person name="Chang Y.J."/>
            <person name="Jeffries C.D."/>
            <person name="Rohde M."/>
            <person name="Goker M."/>
            <person name="Woyke T."/>
            <person name="Bristow J."/>
            <person name="Eisen J.A."/>
            <person name="Markowitz V."/>
            <person name="Hugenholtz P."/>
            <person name="Kyrpides N.C."/>
            <person name="Klenk H.P."/>
            <person name="Lapidus A."/>
        </authorList>
    </citation>
    <scope>NUCLEOTIDE SEQUENCE [LARGE SCALE GENOMIC DNA]</scope>
    <source>
        <strain evidence="4">ATCC 700542 / DSM 9946 / VI-R2</strain>
    </source>
</reference>
<dbReference type="InterPro" id="IPR040832">
    <property type="entry name" value="TTHB210-like_dom"/>
</dbReference>
<protein>
    <recommendedName>
        <fullName evidence="2">TTHB210-like domain-containing protein</fullName>
    </recommendedName>
</protein>
<dbReference type="EMBL" id="CP002042">
    <property type="protein sequence ID" value="ADH62991.1"/>
    <property type="molecule type" value="Genomic_DNA"/>
</dbReference>
<sequence length="149" mass="15865">MKRWISVIAAVAALSIGAVLAQNVMKAPPMAPYVNVSEALKGALPNFIPGLGTLYVDAKNLPEGPFLAYDKSGRLVKVVFMVPLENLGKKSYVDIGTAALKGLGVNAKVDHVNIIPSGAHPGVDKPHVHFELVLVSLEQEKKVLEGDPY</sequence>
<keyword evidence="1" id="KW-0732">Signal</keyword>
<evidence type="ECO:0000256" key="1">
    <source>
        <dbReference type="SAM" id="SignalP"/>
    </source>
</evidence>
<gene>
    <name evidence="3" type="ordered locus">Mesil_1086</name>
</gene>
<evidence type="ECO:0000259" key="2">
    <source>
        <dbReference type="Pfam" id="PF18197"/>
    </source>
</evidence>
<dbReference type="HOGENOM" id="CLU_146658_0_0_0"/>
<dbReference type="eggNOG" id="ENOG5032TNM">
    <property type="taxonomic scope" value="Bacteria"/>
</dbReference>
<dbReference type="OrthoDB" id="33583at2"/>
<organism evidence="3 4">
    <name type="scientific">Allomeiothermus silvanus (strain ATCC 700542 / DSM 9946 / NBRC 106475 / NCIMB 13440 / VI-R2)</name>
    <name type="common">Thermus silvanus</name>
    <dbReference type="NCBI Taxonomy" id="526227"/>
    <lineage>
        <taxon>Bacteria</taxon>
        <taxon>Thermotogati</taxon>
        <taxon>Deinococcota</taxon>
        <taxon>Deinococci</taxon>
        <taxon>Thermales</taxon>
        <taxon>Thermaceae</taxon>
        <taxon>Allomeiothermus</taxon>
    </lineage>
</organism>
<dbReference type="KEGG" id="msv:Mesil_1086"/>
<feature type="signal peptide" evidence="1">
    <location>
        <begin position="1"/>
        <end position="21"/>
    </location>
</feature>
<keyword evidence="4" id="KW-1185">Reference proteome</keyword>
<name>D7BD73_ALLS1</name>
<evidence type="ECO:0000313" key="4">
    <source>
        <dbReference type="Proteomes" id="UP000001916"/>
    </source>
</evidence>
<dbReference type="STRING" id="526227.Mesil_1086"/>
<dbReference type="Gene3D" id="3.30.200.270">
    <property type="match status" value="1"/>
</dbReference>
<evidence type="ECO:0000313" key="3">
    <source>
        <dbReference type="EMBL" id="ADH62991.1"/>
    </source>
</evidence>
<dbReference type="Pfam" id="PF18197">
    <property type="entry name" value="TTHB210-like"/>
    <property type="match status" value="1"/>
</dbReference>
<feature type="domain" description="TTHB210-like" evidence="2">
    <location>
        <begin position="70"/>
        <end position="115"/>
    </location>
</feature>